<evidence type="ECO:0000256" key="2">
    <source>
        <dbReference type="SAM" id="SignalP"/>
    </source>
</evidence>
<dbReference type="InterPro" id="IPR014044">
    <property type="entry name" value="CAP_dom"/>
</dbReference>
<organism evidence="4 5">
    <name type="scientific">Clostridium saccharobutylicum</name>
    <dbReference type="NCBI Taxonomy" id="169679"/>
    <lineage>
        <taxon>Bacteria</taxon>
        <taxon>Bacillati</taxon>
        <taxon>Bacillota</taxon>
        <taxon>Clostridia</taxon>
        <taxon>Eubacteriales</taxon>
        <taxon>Clostridiaceae</taxon>
        <taxon>Clostridium</taxon>
    </lineage>
</organism>
<feature type="domain" description="SH3b" evidence="3">
    <location>
        <begin position="46"/>
        <end position="109"/>
    </location>
</feature>
<dbReference type="Proteomes" id="UP000191154">
    <property type="component" value="Unassembled WGS sequence"/>
</dbReference>
<reference evidence="4 5" key="1">
    <citation type="submission" date="2016-05" db="EMBL/GenBank/DDBJ databases">
        <title>Microbial solvent formation.</title>
        <authorList>
            <person name="Poehlein A."/>
            <person name="Montoya Solano J.D."/>
            <person name="Flitsch S."/>
            <person name="Krabben P."/>
            <person name="Duerre P."/>
            <person name="Daniel R."/>
        </authorList>
    </citation>
    <scope>NUCLEOTIDE SEQUENCE [LARGE SCALE GENOMIC DNA]</scope>
    <source>
        <strain evidence="4 5">L1-8</strain>
    </source>
</reference>
<dbReference type="InterPro" id="IPR035940">
    <property type="entry name" value="CAP_sf"/>
</dbReference>
<dbReference type="PANTHER" id="PTHR31157">
    <property type="entry name" value="SCP DOMAIN-CONTAINING PROTEIN"/>
    <property type="match status" value="1"/>
</dbReference>
<dbReference type="InterPro" id="IPR003646">
    <property type="entry name" value="SH3-like_bac-type"/>
</dbReference>
<dbReference type="SUPFAM" id="SSF55797">
    <property type="entry name" value="PR-1-like"/>
    <property type="match status" value="1"/>
</dbReference>
<dbReference type="Pfam" id="PF08239">
    <property type="entry name" value="SH3_3"/>
    <property type="match status" value="1"/>
</dbReference>
<sequence length="279" mass="30318">MKKNFFILAAALFLTFTASCSSRPNTENQQNLIGGVESSVSEMGDIKKIKITADTSNVRSGCSNNASVVNTVDKGSTLDVITQVEDWFAVKLSNAQIGFVSKQEATPIVTDTKNPNITQENSSGTPQPTQSNATNSTIPKTPTAQTNSETLSAQEQEMLDLINQARTQNNVPPLEIDMQVTNVARIKAQDMIDNNYFSHSSPKYGSPFDMLKSFGISYVKAGENIAGNQDVQDAHNSLMNSPGHRRNILDPNFTHIGIGIKNGSSYGNMFSQMFVSKPK</sequence>
<dbReference type="Pfam" id="PF00188">
    <property type="entry name" value="CAP"/>
    <property type="match status" value="1"/>
</dbReference>
<dbReference type="Gene3D" id="3.40.33.10">
    <property type="entry name" value="CAP"/>
    <property type="match status" value="1"/>
</dbReference>
<protein>
    <submittedName>
        <fullName evidence="4">Cysteine-rich secretory protein family protein</fullName>
    </submittedName>
</protein>
<dbReference type="InterPro" id="IPR014258">
    <property type="entry name" value="CAP_domain_YkwD-like"/>
</dbReference>
<evidence type="ECO:0000313" key="4">
    <source>
        <dbReference type="EMBL" id="OOM16024.1"/>
    </source>
</evidence>
<dbReference type="RefSeq" id="WP_077863781.1">
    <property type="nucleotide sequence ID" value="NZ_LZYZ01000001.1"/>
</dbReference>
<evidence type="ECO:0000256" key="1">
    <source>
        <dbReference type="SAM" id="MobiDB-lite"/>
    </source>
</evidence>
<dbReference type="PANTHER" id="PTHR31157:SF1">
    <property type="entry name" value="SCP DOMAIN-CONTAINING PROTEIN"/>
    <property type="match status" value="1"/>
</dbReference>
<name>A0A1S8NHR0_CLOSA</name>
<feature type="region of interest" description="Disordered" evidence="1">
    <location>
        <begin position="110"/>
        <end position="149"/>
    </location>
</feature>
<dbReference type="STRING" id="169679.CSACC_37050"/>
<keyword evidence="2" id="KW-0732">Signal</keyword>
<feature type="signal peptide" evidence="2">
    <location>
        <begin position="1"/>
        <end position="21"/>
    </location>
</feature>
<dbReference type="AlphaFoldDB" id="A0A1S8NHR0"/>
<proteinExistence type="predicted"/>
<dbReference type="PROSITE" id="PS51257">
    <property type="entry name" value="PROKAR_LIPOPROTEIN"/>
    <property type="match status" value="1"/>
</dbReference>
<gene>
    <name evidence="4" type="ORF">CLOSAC_02950</name>
</gene>
<evidence type="ECO:0000313" key="5">
    <source>
        <dbReference type="Proteomes" id="UP000191154"/>
    </source>
</evidence>
<dbReference type="EMBL" id="LZYZ01000001">
    <property type="protein sequence ID" value="OOM16024.1"/>
    <property type="molecule type" value="Genomic_DNA"/>
</dbReference>
<dbReference type="NCBIfam" id="TIGR02909">
    <property type="entry name" value="spore_YkwD"/>
    <property type="match status" value="1"/>
</dbReference>
<accession>A0A1S8NHR0</accession>
<comment type="caution">
    <text evidence="4">The sequence shown here is derived from an EMBL/GenBank/DDBJ whole genome shotgun (WGS) entry which is preliminary data.</text>
</comment>
<dbReference type="CDD" id="cd05379">
    <property type="entry name" value="CAP_bacterial"/>
    <property type="match status" value="1"/>
</dbReference>
<evidence type="ECO:0000259" key="3">
    <source>
        <dbReference type="PROSITE" id="PS51781"/>
    </source>
</evidence>
<feature type="chain" id="PRO_5038487640" evidence="2">
    <location>
        <begin position="22"/>
        <end position="279"/>
    </location>
</feature>
<dbReference type="PROSITE" id="PS51781">
    <property type="entry name" value="SH3B"/>
    <property type="match status" value="1"/>
</dbReference>